<dbReference type="InterPro" id="IPR024460">
    <property type="entry name" value="Protamine-like"/>
</dbReference>
<dbReference type="GO" id="GO:0035092">
    <property type="term" value="P:sperm DNA condensation"/>
    <property type="evidence" value="ECO:0007669"/>
    <property type="project" value="InterPro"/>
</dbReference>
<proteinExistence type="predicted"/>
<dbReference type="Pfam" id="PF06382">
    <property type="entry name" value="Protamine_like"/>
    <property type="match status" value="1"/>
</dbReference>
<accession>A0A0Q9X600</accession>
<reference evidence="1 2" key="1">
    <citation type="journal article" date="2007" name="Nature">
        <title>Evolution of genes and genomes on the Drosophila phylogeny.</title>
        <authorList>
            <consortium name="Drosophila 12 Genomes Consortium"/>
            <person name="Clark A.G."/>
            <person name="Eisen M.B."/>
            <person name="Smith D.R."/>
            <person name="Bergman C.M."/>
            <person name="Oliver B."/>
            <person name="Markow T.A."/>
            <person name="Kaufman T.C."/>
            <person name="Kellis M."/>
            <person name="Gelbart W."/>
            <person name="Iyer V.N."/>
            <person name="Pollard D.A."/>
            <person name="Sackton T.B."/>
            <person name="Larracuente A.M."/>
            <person name="Singh N.D."/>
            <person name="Abad J.P."/>
            <person name="Abt D.N."/>
            <person name="Adryan B."/>
            <person name="Aguade M."/>
            <person name="Akashi H."/>
            <person name="Anderson W.W."/>
            <person name="Aquadro C.F."/>
            <person name="Ardell D.H."/>
            <person name="Arguello R."/>
            <person name="Artieri C.G."/>
            <person name="Barbash D.A."/>
            <person name="Barker D."/>
            <person name="Barsanti P."/>
            <person name="Batterham P."/>
            <person name="Batzoglou S."/>
            <person name="Begun D."/>
            <person name="Bhutkar A."/>
            <person name="Blanco E."/>
            <person name="Bosak S.A."/>
            <person name="Bradley R.K."/>
            <person name="Brand A.D."/>
            <person name="Brent M.R."/>
            <person name="Brooks A.N."/>
            <person name="Brown R.H."/>
            <person name="Butlin R.K."/>
            <person name="Caggese C."/>
            <person name="Calvi B.R."/>
            <person name="Bernardo de Carvalho A."/>
            <person name="Caspi A."/>
            <person name="Castrezana S."/>
            <person name="Celniker S.E."/>
            <person name="Chang J.L."/>
            <person name="Chapple C."/>
            <person name="Chatterji S."/>
            <person name="Chinwalla A."/>
            <person name="Civetta A."/>
            <person name="Clifton S.W."/>
            <person name="Comeron J.M."/>
            <person name="Costello J.C."/>
            <person name="Coyne J.A."/>
            <person name="Daub J."/>
            <person name="David R.G."/>
            <person name="Delcher A.L."/>
            <person name="Delehaunty K."/>
            <person name="Do C.B."/>
            <person name="Ebling H."/>
            <person name="Edwards K."/>
            <person name="Eickbush T."/>
            <person name="Evans J.D."/>
            <person name="Filipski A."/>
            <person name="Findeiss S."/>
            <person name="Freyhult E."/>
            <person name="Fulton L."/>
            <person name="Fulton R."/>
            <person name="Garcia A.C."/>
            <person name="Gardiner A."/>
            <person name="Garfield D.A."/>
            <person name="Garvin B.E."/>
            <person name="Gibson G."/>
            <person name="Gilbert D."/>
            <person name="Gnerre S."/>
            <person name="Godfrey J."/>
            <person name="Good R."/>
            <person name="Gotea V."/>
            <person name="Gravely B."/>
            <person name="Greenberg A.J."/>
            <person name="Griffiths-Jones S."/>
            <person name="Gross S."/>
            <person name="Guigo R."/>
            <person name="Gustafson E.A."/>
            <person name="Haerty W."/>
            <person name="Hahn M.W."/>
            <person name="Halligan D.L."/>
            <person name="Halpern A.L."/>
            <person name="Halter G.M."/>
            <person name="Han M.V."/>
            <person name="Heger A."/>
            <person name="Hillier L."/>
            <person name="Hinrichs A.S."/>
            <person name="Holmes I."/>
            <person name="Hoskins R.A."/>
            <person name="Hubisz M.J."/>
            <person name="Hultmark D."/>
            <person name="Huntley M.A."/>
            <person name="Jaffe D.B."/>
            <person name="Jagadeeshan S."/>
            <person name="Jeck W.R."/>
            <person name="Johnson J."/>
            <person name="Jones C.D."/>
            <person name="Jordan W.C."/>
            <person name="Karpen G.H."/>
            <person name="Kataoka E."/>
            <person name="Keightley P.D."/>
            <person name="Kheradpour P."/>
            <person name="Kirkness E.F."/>
            <person name="Koerich L.B."/>
            <person name="Kristiansen K."/>
            <person name="Kudrna D."/>
            <person name="Kulathinal R.J."/>
            <person name="Kumar S."/>
            <person name="Kwok R."/>
            <person name="Lander E."/>
            <person name="Langley C.H."/>
            <person name="Lapoint R."/>
            <person name="Lazzaro B.P."/>
            <person name="Lee S.J."/>
            <person name="Levesque L."/>
            <person name="Li R."/>
            <person name="Lin C.F."/>
            <person name="Lin M.F."/>
            <person name="Lindblad-Toh K."/>
            <person name="Llopart A."/>
            <person name="Long M."/>
            <person name="Low L."/>
            <person name="Lozovsky E."/>
            <person name="Lu J."/>
            <person name="Luo M."/>
            <person name="Machado C.A."/>
            <person name="Makalowski W."/>
            <person name="Marzo M."/>
            <person name="Matsuda M."/>
            <person name="Matzkin L."/>
            <person name="McAllister B."/>
            <person name="McBride C.S."/>
            <person name="McKernan B."/>
            <person name="McKernan K."/>
            <person name="Mendez-Lago M."/>
            <person name="Minx P."/>
            <person name="Mollenhauer M.U."/>
            <person name="Montooth K."/>
            <person name="Mount S.M."/>
            <person name="Mu X."/>
            <person name="Myers E."/>
            <person name="Negre B."/>
            <person name="Newfeld S."/>
            <person name="Nielsen R."/>
            <person name="Noor M.A."/>
            <person name="O'Grady P."/>
            <person name="Pachter L."/>
            <person name="Papaceit M."/>
            <person name="Parisi M.J."/>
            <person name="Parisi M."/>
            <person name="Parts L."/>
            <person name="Pedersen J.S."/>
            <person name="Pesole G."/>
            <person name="Phillippy A.M."/>
            <person name="Ponting C.P."/>
            <person name="Pop M."/>
            <person name="Porcelli D."/>
            <person name="Powell J.R."/>
            <person name="Prohaska S."/>
            <person name="Pruitt K."/>
            <person name="Puig M."/>
            <person name="Quesneville H."/>
            <person name="Ram K.R."/>
            <person name="Rand D."/>
            <person name="Rasmussen M.D."/>
            <person name="Reed L.K."/>
            <person name="Reenan R."/>
            <person name="Reily A."/>
            <person name="Remington K.A."/>
            <person name="Rieger T.T."/>
            <person name="Ritchie M.G."/>
            <person name="Robin C."/>
            <person name="Rogers Y.H."/>
            <person name="Rohde C."/>
            <person name="Rozas J."/>
            <person name="Rubenfield M.J."/>
            <person name="Ruiz A."/>
            <person name="Russo S."/>
            <person name="Salzberg S.L."/>
            <person name="Sanchez-Gracia A."/>
            <person name="Saranga D.J."/>
            <person name="Sato H."/>
            <person name="Schaeffer S.W."/>
            <person name="Schatz M.C."/>
            <person name="Schlenke T."/>
            <person name="Schwartz R."/>
            <person name="Segarra C."/>
            <person name="Singh R.S."/>
            <person name="Sirot L."/>
            <person name="Sirota M."/>
            <person name="Sisneros N.B."/>
            <person name="Smith C.D."/>
            <person name="Smith T.F."/>
            <person name="Spieth J."/>
            <person name="Stage D.E."/>
            <person name="Stark A."/>
            <person name="Stephan W."/>
            <person name="Strausberg R.L."/>
            <person name="Strempel S."/>
            <person name="Sturgill D."/>
            <person name="Sutton G."/>
            <person name="Sutton G.G."/>
            <person name="Tao W."/>
            <person name="Teichmann S."/>
            <person name="Tobari Y.N."/>
            <person name="Tomimura Y."/>
            <person name="Tsolas J.M."/>
            <person name="Valente V.L."/>
            <person name="Venter E."/>
            <person name="Venter J.C."/>
            <person name="Vicario S."/>
            <person name="Vieira F.G."/>
            <person name="Vilella A.J."/>
            <person name="Villasante A."/>
            <person name="Walenz B."/>
            <person name="Wang J."/>
            <person name="Wasserman M."/>
            <person name="Watts T."/>
            <person name="Wilson D."/>
            <person name="Wilson R.K."/>
            <person name="Wing R.A."/>
            <person name="Wolfner M.F."/>
            <person name="Wong A."/>
            <person name="Wong G.K."/>
            <person name="Wu C.I."/>
            <person name="Wu G."/>
            <person name="Yamamoto D."/>
            <person name="Yang H.P."/>
            <person name="Yang S.P."/>
            <person name="Yorke J.A."/>
            <person name="Yoshida K."/>
            <person name="Zdobnov E."/>
            <person name="Zhang P."/>
            <person name="Zhang Y."/>
            <person name="Zimin A.V."/>
            <person name="Baldwin J."/>
            <person name="Abdouelleil A."/>
            <person name="Abdulkadir J."/>
            <person name="Abebe A."/>
            <person name="Abera B."/>
            <person name="Abreu J."/>
            <person name="Acer S.C."/>
            <person name="Aftuck L."/>
            <person name="Alexander A."/>
            <person name="An P."/>
            <person name="Anderson E."/>
            <person name="Anderson S."/>
            <person name="Arachi H."/>
            <person name="Azer M."/>
            <person name="Bachantsang P."/>
            <person name="Barry A."/>
            <person name="Bayul T."/>
            <person name="Berlin A."/>
            <person name="Bessette D."/>
            <person name="Bloom T."/>
            <person name="Blye J."/>
            <person name="Boguslavskiy L."/>
            <person name="Bonnet C."/>
            <person name="Boukhgalter B."/>
            <person name="Bourzgui I."/>
            <person name="Brown A."/>
            <person name="Cahill P."/>
            <person name="Channer S."/>
            <person name="Cheshatsang Y."/>
            <person name="Chuda L."/>
            <person name="Citroen M."/>
            <person name="Collymore A."/>
            <person name="Cooke P."/>
            <person name="Costello M."/>
            <person name="D'Aco K."/>
            <person name="Daza R."/>
            <person name="De Haan G."/>
            <person name="DeGray S."/>
            <person name="DeMaso C."/>
            <person name="Dhargay N."/>
            <person name="Dooley K."/>
            <person name="Dooley E."/>
            <person name="Doricent M."/>
            <person name="Dorje P."/>
            <person name="Dorjee K."/>
            <person name="Dupes A."/>
            <person name="Elong R."/>
            <person name="Falk J."/>
            <person name="Farina A."/>
            <person name="Faro S."/>
            <person name="Ferguson D."/>
            <person name="Fisher S."/>
            <person name="Foley C.D."/>
            <person name="Franke A."/>
            <person name="Friedrich D."/>
            <person name="Gadbois L."/>
            <person name="Gearin G."/>
            <person name="Gearin C.R."/>
            <person name="Giannoukos G."/>
            <person name="Goode T."/>
            <person name="Graham J."/>
            <person name="Grandbois E."/>
            <person name="Grewal S."/>
            <person name="Gyaltsen K."/>
            <person name="Hafez N."/>
            <person name="Hagos B."/>
            <person name="Hall J."/>
            <person name="Henson C."/>
            <person name="Hollinger A."/>
            <person name="Honan T."/>
            <person name="Huard M.D."/>
            <person name="Hughes L."/>
            <person name="Hurhula B."/>
            <person name="Husby M.E."/>
            <person name="Kamat A."/>
            <person name="Kanga B."/>
            <person name="Kashin S."/>
            <person name="Khazanovich D."/>
            <person name="Kisner P."/>
            <person name="Lance K."/>
            <person name="Lara M."/>
            <person name="Lee W."/>
            <person name="Lennon N."/>
            <person name="Letendre F."/>
            <person name="LeVine R."/>
            <person name="Lipovsky A."/>
            <person name="Liu X."/>
            <person name="Liu J."/>
            <person name="Liu S."/>
            <person name="Lokyitsang T."/>
            <person name="Lokyitsang Y."/>
            <person name="Lubonja R."/>
            <person name="Lui A."/>
            <person name="MacDonald P."/>
            <person name="Magnisalis V."/>
            <person name="Maru K."/>
            <person name="Matthews C."/>
            <person name="McCusker W."/>
            <person name="McDonough S."/>
            <person name="Mehta T."/>
            <person name="Meldrim J."/>
            <person name="Meneus L."/>
            <person name="Mihai O."/>
            <person name="Mihalev A."/>
            <person name="Mihova T."/>
            <person name="Mittelman R."/>
            <person name="Mlenga V."/>
            <person name="Montmayeur A."/>
            <person name="Mulrain L."/>
            <person name="Navidi A."/>
            <person name="Naylor J."/>
            <person name="Negash T."/>
            <person name="Nguyen T."/>
            <person name="Nguyen N."/>
            <person name="Nicol R."/>
            <person name="Norbu C."/>
            <person name="Norbu N."/>
            <person name="Novod N."/>
            <person name="O'Neill B."/>
            <person name="Osman S."/>
            <person name="Markiewicz E."/>
            <person name="Oyono O.L."/>
            <person name="Patti C."/>
            <person name="Phunkhang P."/>
            <person name="Pierre F."/>
            <person name="Priest M."/>
            <person name="Raghuraman S."/>
            <person name="Rege F."/>
            <person name="Reyes R."/>
            <person name="Rise C."/>
            <person name="Rogov P."/>
            <person name="Ross K."/>
            <person name="Ryan E."/>
            <person name="Settipalli S."/>
            <person name="Shea T."/>
            <person name="Sherpa N."/>
            <person name="Shi L."/>
            <person name="Shih D."/>
            <person name="Sparrow T."/>
            <person name="Spaulding J."/>
            <person name="Stalker J."/>
            <person name="Stange-Thomann N."/>
            <person name="Stavropoulos S."/>
            <person name="Stone C."/>
            <person name="Strader C."/>
            <person name="Tesfaye S."/>
            <person name="Thomson T."/>
            <person name="Thoulutsang Y."/>
            <person name="Thoulutsang D."/>
            <person name="Topham K."/>
            <person name="Topping I."/>
            <person name="Tsamla T."/>
            <person name="Vassiliev H."/>
            <person name="Vo A."/>
            <person name="Wangchuk T."/>
            <person name="Wangdi T."/>
            <person name="Weiand M."/>
            <person name="Wilkinson J."/>
            <person name="Wilson A."/>
            <person name="Yadav S."/>
            <person name="Young G."/>
            <person name="Yu Q."/>
            <person name="Zembek L."/>
            <person name="Zhong D."/>
            <person name="Zimmer A."/>
            <person name="Zwirko Z."/>
            <person name="Jaffe D.B."/>
            <person name="Alvarez P."/>
            <person name="Brockman W."/>
            <person name="Butler J."/>
            <person name="Chin C."/>
            <person name="Gnerre S."/>
            <person name="Grabherr M."/>
            <person name="Kleber M."/>
            <person name="Mauceli E."/>
            <person name="MacCallum I."/>
        </authorList>
    </citation>
    <scope>NUCLEOTIDE SEQUENCE [LARGE SCALE GENOMIC DNA]</scope>
    <source>
        <strain evidence="2">Tucson 14030-0811.24</strain>
    </source>
</reference>
<name>A0A0Q9X600_DROWI</name>
<dbReference type="InParanoid" id="A0A0Q9X600"/>
<evidence type="ECO:0000313" key="2">
    <source>
        <dbReference type="Proteomes" id="UP000007798"/>
    </source>
</evidence>
<evidence type="ECO:0008006" key="3">
    <source>
        <dbReference type="Google" id="ProtNLM"/>
    </source>
</evidence>
<dbReference type="OrthoDB" id="7675944at2759"/>
<gene>
    <name evidence="1" type="primary">Dwil\GK27554</name>
    <name evidence="1" type="ORF">Dwil_GK27554</name>
</gene>
<sequence>MRQKACQVHQTRPVMNNGYLNFVRSFRKKHCGLKPQELIKIAARAWCSLSEDKKNRYRRMARNKPNNLFESI</sequence>
<dbReference type="STRING" id="7260.A0A0Q9X600"/>
<evidence type="ECO:0000313" key="1">
    <source>
        <dbReference type="EMBL" id="KRG00434.1"/>
    </source>
</evidence>
<dbReference type="Proteomes" id="UP000007798">
    <property type="component" value="Unassembled WGS sequence"/>
</dbReference>
<dbReference type="GO" id="GO:0005634">
    <property type="term" value="C:nucleus"/>
    <property type="evidence" value="ECO:0007669"/>
    <property type="project" value="UniProtKB-ARBA"/>
</dbReference>
<dbReference type="Gene3D" id="1.10.30.10">
    <property type="entry name" value="High mobility group box domain"/>
    <property type="match status" value="1"/>
</dbReference>
<protein>
    <recommendedName>
        <fullName evidence="3">HMG box domain-containing protein</fullName>
    </recommendedName>
</protein>
<dbReference type="SUPFAM" id="SSF47095">
    <property type="entry name" value="HMG-box"/>
    <property type="match status" value="1"/>
</dbReference>
<dbReference type="EMBL" id="CH967133">
    <property type="protein sequence ID" value="KRG00434.1"/>
    <property type="molecule type" value="Genomic_DNA"/>
</dbReference>
<dbReference type="InterPro" id="IPR036910">
    <property type="entry name" value="HMG_box_dom_sf"/>
</dbReference>
<keyword evidence="2" id="KW-1185">Reference proteome</keyword>
<organism evidence="1 2">
    <name type="scientific">Drosophila willistoni</name>
    <name type="common">Fruit fly</name>
    <dbReference type="NCBI Taxonomy" id="7260"/>
    <lineage>
        <taxon>Eukaryota</taxon>
        <taxon>Metazoa</taxon>
        <taxon>Ecdysozoa</taxon>
        <taxon>Arthropoda</taxon>
        <taxon>Hexapoda</taxon>
        <taxon>Insecta</taxon>
        <taxon>Pterygota</taxon>
        <taxon>Neoptera</taxon>
        <taxon>Endopterygota</taxon>
        <taxon>Diptera</taxon>
        <taxon>Brachycera</taxon>
        <taxon>Muscomorpha</taxon>
        <taxon>Ephydroidea</taxon>
        <taxon>Drosophilidae</taxon>
        <taxon>Drosophila</taxon>
        <taxon>Sophophora</taxon>
    </lineage>
</organism>
<dbReference type="CDD" id="cd00084">
    <property type="entry name" value="HMG-box_SF"/>
    <property type="match status" value="1"/>
</dbReference>
<dbReference type="AlphaFoldDB" id="A0A0Q9X600"/>